<dbReference type="RefSeq" id="WP_202689633.1">
    <property type="nucleotide sequence ID" value="NZ_JAESVN010000007.1"/>
</dbReference>
<sequence>MNLESLKHAQRERILFLDQCLTWRGQANRRDLRQRFDISMAQAAVDFRTYLSLTQTPPVYDATEKTYFSGSDHRALSDAGPEQVFDLLSEGTDCLGASIPLPNRVMNCAVIAQLYRAMRGERDIQISYTSMSSGASEPQWISPVRFHYDGEAIHLRAWSHKHGAYRDYLPIRMANQGPVGTRDRVSPLPFDTDWHSFVRMWICPRSDLSDAQARVVRLEYGFQDRTRITLETRKALVFYVIKRWRLTDEQSRLELEKIEEVVT</sequence>
<name>A0A8K0Y233_9RHOB</name>
<dbReference type="Pfam" id="PF13280">
    <property type="entry name" value="WYL"/>
    <property type="match status" value="1"/>
</dbReference>
<protein>
    <recommendedName>
        <fullName evidence="6">WYL domain-containing protein</fullName>
    </recommendedName>
</protein>
<keyword evidence="5" id="KW-1185">Reference proteome</keyword>
<dbReference type="AlphaFoldDB" id="A0A8K0Y233"/>
<dbReference type="Proteomes" id="UP000648908">
    <property type="component" value="Unassembled WGS sequence"/>
</dbReference>
<feature type="domain" description="DNA-binding transcriptional repressor CapW winged helix-turn-helix" evidence="3">
    <location>
        <begin position="10"/>
        <end position="73"/>
    </location>
</feature>
<feature type="domain" description="DNA-binding transcriptional repressor CapW C-terminal dimerisation" evidence="2">
    <location>
        <begin position="198"/>
        <end position="252"/>
    </location>
</feature>
<comment type="caution">
    <text evidence="4">The sequence shown here is derived from an EMBL/GenBank/DDBJ whole genome shotgun (WGS) entry which is preliminary data.</text>
</comment>
<organism evidence="4 5">
    <name type="scientific">Szabonella alba</name>
    <dbReference type="NCBI Taxonomy" id="2804194"/>
    <lineage>
        <taxon>Bacteria</taxon>
        <taxon>Pseudomonadati</taxon>
        <taxon>Pseudomonadota</taxon>
        <taxon>Alphaproteobacteria</taxon>
        <taxon>Rhodobacterales</taxon>
        <taxon>Paracoccaceae</taxon>
        <taxon>Szabonella</taxon>
    </lineage>
</organism>
<evidence type="ECO:0000259" key="3">
    <source>
        <dbReference type="Pfam" id="PF26109"/>
    </source>
</evidence>
<dbReference type="Pfam" id="PF26109">
    <property type="entry name" value="WHD_BrxR"/>
    <property type="match status" value="1"/>
</dbReference>
<dbReference type="EMBL" id="JAESVN010000007">
    <property type="protein sequence ID" value="MBL4918662.1"/>
    <property type="molecule type" value="Genomic_DNA"/>
</dbReference>
<reference evidence="4" key="1">
    <citation type="submission" date="2021-01" db="EMBL/GenBank/DDBJ databases">
        <title>Tabrizicola alba sp. nov. a motile alkaliphilic bacterium isolated from a soda lake.</title>
        <authorList>
            <person name="Szuroczki S."/>
            <person name="Abbaszade G."/>
            <person name="Schumann P."/>
            <person name="Toth E."/>
        </authorList>
    </citation>
    <scope>NUCLEOTIDE SEQUENCE</scope>
    <source>
        <strain evidence="4">DMG-N-6</strain>
    </source>
</reference>
<dbReference type="PROSITE" id="PS52050">
    <property type="entry name" value="WYL"/>
    <property type="match status" value="1"/>
</dbReference>
<feature type="domain" description="WYL" evidence="1">
    <location>
        <begin position="110"/>
        <end position="173"/>
    </location>
</feature>
<evidence type="ECO:0000313" key="4">
    <source>
        <dbReference type="EMBL" id="MBL4918662.1"/>
    </source>
</evidence>
<proteinExistence type="predicted"/>
<accession>A0A8K0Y233</accession>
<evidence type="ECO:0000259" key="1">
    <source>
        <dbReference type="Pfam" id="PF13280"/>
    </source>
</evidence>
<dbReference type="InterPro" id="IPR059019">
    <property type="entry name" value="WHD_CapW"/>
</dbReference>
<evidence type="ECO:0000259" key="2">
    <source>
        <dbReference type="Pfam" id="PF26107"/>
    </source>
</evidence>
<evidence type="ECO:0008006" key="6">
    <source>
        <dbReference type="Google" id="ProtNLM"/>
    </source>
</evidence>
<gene>
    <name evidence="4" type="ORF">JL811_15655</name>
</gene>
<dbReference type="InterPro" id="IPR026881">
    <property type="entry name" value="WYL_dom"/>
</dbReference>
<dbReference type="Pfam" id="PF26107">
    <property type="entry name" value="BrxR_CTD"/>
    <property type="match status" value="1"/>
</dbReference>
<evidence type="ECO:0000313" key="5">
    <source>
        <dbReference type="Proteomes" id="UP000648908"/>
    </source>
</evidence>
<dbReference type="InterPro" id="IPR059020">
    <property type="entry name" value="CapW_CTD"/>
</dbReference>